<dbReference type="InterPro" id="IPR038822">
    <property type="entry name" value="Vertnin-like"/>
</dbReference>
<feature type="region of interest" description="Disordered" evidence="1">
    <location>
        <begin position="1054"/>
        <end position="1143"/>
    </location>
</feature>
<dbReference type="PANTHER" id="PTHR16081:SF0">
    <property type="entry name" value="VERTNIN"/>
    <property type="match status" value="1"/>
</dbReference>
<feature type="compositionally biased region" description="Pro residues" evidence="1">
    <location>
        <begin position="1793"/>
        <end position="1805"/>
    </location>
</feature>
<feature type="compositionally biased region" description="Basic and acidic residues" evidence="1">
    <location>
        <begin position="1104"/>
        <end position="1126"/>
    </location>
</feature>
<gene>
    <name evidence="2" type="ORF">C0Q70_08989</name>
</gene>
<feature type="compositionally biased region" description="Polar residues" evidence="1">
    <location>
        <begin position="1075"/>
        <end position="1092"/>
    </location>
</feature>
<keyword evidence="3" id="KW-1185">Reference proteome</keyword>
<feature type="compositionally biased region" description="Basic and acidic residues" evidence="1">
    <location>
        <begin position="912"/>
        <end position="945"/>
    </location>
</feature>
<dbReference type="GO" id="GO:0006357">
    <property type="term" value="P:regulation of transcription by RNA polymerase II"/>
    <property type="evidence" value="ECO:0007669"/>
    <property type="project" value="TreeGrafter"/>
</dbReference>
<name>A0A2T7P8J6_POMCA</name>
<protein>
    <submittedName>
        <fullName evidence="2">Uncharacterized protein</fullName>
    </submittedName>
</protein>
<feature type="compositionally biased region" description="Polar residues" evidence="1">
    <location>
        <begin position="1728"/>
        <end position="1747"/>
    </location>
</feature>
<feature type="region of interest" description="Disordered" evidence="1">
    <location>
        <begin position="257"/>
        <end position="280"/>
    </location>
</feature>
<feature type="region of interest" description="Disordered" evidence="1">
    <location>
        <begin position="569"/>
        <end position="603"/>
    </location>
</feature>
<evidence type="ECO:0000313" key="2">
    <source>
        <dbReference type="EMBL" id="PVD29733.1"/>
    </source>
</evidence>
<evidence type="ECO:0000256" key="1">
    <source>
        <dbReference type="SAM" id="MobiDB-lite"/>
    </source>
</evidence>
<dbReference type="GO" id="GO:0000785">
    <property type="term" value="C:chromatin"/>
    <property type="evidence" value="ECO:0007669"/>
    <property type="project" value="TreeGrafter"/>
</dbReference>
<feature type="compositionally biased region" description="Polar residues" evidence="1">
    <location>
        <begin position="526"/>
        <end position="549"/>
    </location>
</feature>
<feature type="region of interest" description="Disordered" evidence="1">
    <location>
        <begin position="1697"/>
        <end position="1774"/>
    </location>
</feature>
<comment type="caution">
    <text evidence="2">The sequence shown here is derived from an EMBL/GenBank/DDBJ whole genome shotgun (WGS) entry which is preliminary data.</text>
</comment>
<dbReference type="EMBL" id="PZQS01000005">
    <property type="protein sequence ID" value="PVD29733.1"/>
    <property type="molecule type" value="Genomic_DNA"/>
</dbReference>
<evidence type="ECO:0000313" key="3">
    <source>
        <dbReference type="Proteomes" id="UP000245119"/>
    </source>
</evidence>
<feature type="region of interest" description="Disordered" evidence="1">
    <location>
        <begin position="712"/>
        <end position="746"/>
    </location>
</feature>
<proteinExistence type="predicted"/>
<feature type="compositionally biased region" description="Polar residues" evidence="1">
    <location>
        <begin position="505"/>
        <end position="518"/>
    </location>
</feature>
<feature type="region of interest" description="Disordered" evidence="1">
    <location>
        <begin position="1789"/>
        <end position="1823"/>
    </location>
</feature>
<feature type="compositionally biased region" description="Low complexity" evidence="1">
    <location>
        <begin position="900"/>
        <end position="910"/>
    </location>
</feature>
<reference evidence="2 3" key="1">
    <citation type="submission" date="2018-04" db="EMBL/GenBank/DDBJ databases">
        <title>The genome of golden apple snail Pomacea canaliculata provides insight into stress tolerance and invasive adaptation.</title>
        <authorList>
            <person name="Liu C."/>
            <person name="Liu B."/>
            <person name="Ren Y."/>
            <person name="Zhang Y."/>
            <person name="Wang H."/>
            <person name="Li S."/>
            <person name="Jiang F."/>
            <person name="Yin L."/>
            <person name="Zhang G."/>
            <person name="Qian W."/>
            <person name="Fan W."/>
        </authorList>
    </citation>
    <scope>NUCLEOTIDE SEQUENCE [LARGE SCALE GENOMIC DNA]</scope>
    <source>
        <strain evidence="2">SZHN2017</strain>
        <tissue evidence="2">Muscle</tissue>
    </source>
</reference>
<feature type="compositionally biased region" description="Polar residues" evidence="1">
    <location>
        <begin position="1806"/>
        <end position="1823"/>
    </location>
</feature>
<dbReference type="PANTHER" id="PTHR16081">
    <property type="entry name" value="VERTNIN"/>
    <property type="match status" value="1"/>
</dbReference>
<organism evidence="2 3">
    <name type="scientific">Pomacea canaliculata</name>
    <name type="common">Golden apple snail</name>
    <dbReference type="NCBI Taxonomy" id="400727"/>
    <lineage>
        <taxon>Eukaryota</taxon>
        <taxon>Metazoa</taxon>
        <taxon>Spiralia</taxon>
        <taxon>Lophotrochozoa</taxon>
        <taxon>Mollusca</taxon>
        <taxon>Gastropoda</taxon>
        <taxon>Caenogastropoda</taxon>
        <taxon>Architaenioglossa</taxon>
        <taxon>Ampullarioidea</taxon>
        <taxon>Ampullariidae</taxon>
        <taxon>Pomacea</taxon>
    </lineage>
</organism>
<sequence>MGGGGGGGGGSGGGELELTEYDISFVLALTPRSRLVTPSGVNATVAMGPDDDSGSASVVEQEKDPSQFYPGLIAALRRLCHAHLTFSECVEVMGLICVEIDHMRKDNYSLKEVVCNGSRPKGRVHERDQAQHEAIEADAVSAALSCGGRGLERVSTQNVGSLDITSEVNSKTDCDISVDVENRLGGDEEVNNEGLSLNNSYVADGFLHTAHENREGISLSSVPSDSTRNYQSVPHTLEDMMEQGKDASNNSYQVLSRTEAKSDNRTSVMTDHLSNTDKNRDFTQEDMGNFAVRPSVVQVTGSTEVRSAANTVLSRTSPWSDTNVCSEESVSGDNVALHEIPVSHSAIQNSPYASEENVTSREVRSSGSDQVYRVDLTVYDQESPQDSLSMMTETSSSETALMNGVKSDPEINAVPKGAATRESRVNFANTSGCAARPTVIKKEPGGLDLPVDTSNAGAMTSFHDSSVLDEADVPLDIVGGHIPLQNNAALSENGGLYPALDGSPDSESASTLPASSTRLAADSPAGTPSSPGSRTCSTPITGETVSSPTSSMAVLQQYADHIFHSQMASSHMSSHLDSTGDRKRRLSDGDCVGDGEGGPPWVRRDMTQKTEYQYLETDPFMDFGEMSRSFPNMQQRTFYRWKRRIKDQFIFLEQRPTWTYSQFSACFPQVREQVFHHWRSMMARGHRFLADTTKTPVLANLFGSSQFPADSGAYKDNGSEGHQDTESEDRDDKEDGAKDEEEERDETTAQYIFLQKNLGLEAEQFAQIFPGVSRQTFYAWKKQILIDFIRLQSNPQVTYQEFRKHASVTQDVFTLWKSQVALAGSHNPVTTTCTPLSTLPHSSTAPSLPPLSLLAANANSEHLMASAELASWYRSYAPLMGQMALPLWSPLRLMSGHALTSSSSSAHTGLNTERDQHDERDNKPVRSAESGRGEVGERDLTKENEVNTSLHQPVMVATDGIGNHCGRRVSMKPEQYYFLQNPDISHSALCRLFPGVSAQRYARWRRKVASSLALLQREPHCTDEQFALYFPNVPSEILASWRRRVEQGLALAPLGTQDIGPEPALPSRMIAPISPVSNTPVQQSHDLSVSSDRGTEEAPNFLLERSRLDGGDGLKHQDTSIERIEPSHLSPTQGSSRKRHKPSREEFLFVQRCPQVDFTTFSSYYPGISVRTFYRWRRQVRDGMNLLRSEPSITLQNFQQLFPDVSEEVFYTWKASIQEENVAVSATSHSGALENCASQMLEPSRDTLTDDMLSQPAHATDVLPSRVPDVEMALVTDDTEDQKQKCRPEQLLVHLHPYMDYGEFSRTYPGVSHRTFYRWKQEARQVMEYMRDHSDVQYEDIAAVLPDVTFEAFRKWQSLIAESGASVSASEKEDEGHSTMVHSGRLMQHSSTKHSEPAISVGEHARGAESVAVGSQQVCELAAGDEEDMGGSKGRKHVREEFIQVMLNPSMDYAQFAQQFGTVSQRTFYRWRRHIREWRAFIRENPNVDFASFSQTARDVPESVFRIWQALEQGPQQSEKTMADLMAGNSVFDNGHTRVLDNGQGVITNDMISCVDPADSPLNLMDSNLRGDNNFGEDEGHKEAHQHFLHHPKLEYEELVAVYPQVAPATFQRWKKSVGMKLEYIRSIRSTNYPDFHSLFPDVPEDVFNVWKALVLKEPRHADNFLFLGRDDTQASLTHPAHPSSSALGMSVLPSHSAGLLSHDSQSDSESGTPVSSGHHVSFGGSSLPSAESLQQRTSPALPSTTGRDGEKVKGGVTVRVKTESPTAPLPSFTETVSNLTRLSAMLHHHLPPGLPDPAPLPAPPTSLTCHTATASSGNTGSQGTFSTVLADIVSGSMPADVTDDREEEMPRLSQRQRKVHRVEYIFVQQNPDVDVQEFTKRFPGVSPRSFYRWKREIREEQDGQT</sequence>
<dbReference type="OrthoDB" id="1918956at2759"/>
<feature type="region of interest" description="Disordered" evidence="1">
    <location>
        <begin position="495"/>
        <end position="549"/>
    </location>
</feature>
<accession>A0A2T7P8J6</accession>
<dbReference type="Proteomes" id="UP000245119">
    <property type="component" value="Linkage Group LG5"/>
</dbReference>
<feature type="compositionally biased region" description="Low complexity" evidence="1">
    <location>
        <begin position="1715"/>
        <end position="1727"/>
    </location>
</feature>
<feature type="region of interest" description="Disordered" evidence="1">
    <location>
        <begin position="900"/>
        <end position="949"/>
    </location>
</feature>
<feature type="compositionally biased region" description="Acidic residues" evidence="1">
    <location>
        <begin position="726"/>
        <end position="745"/>
    </location>
</feature>
<dbReference type="STRING" id="400727.A0A2T7P8J6"/>
<feature type="region of interest" description="Disordered" evidence="1">
    <location>
        <begin position="1364"/>
        <end position="1394"/>
    </location>
</feature>